<evidence type="ECO:0000313" key="9">
    <source>
        <dbReference type="Proteomes" id="UP000242515"/>
    </source>
</evidence>
<proteinExistence type="inferred from homology"/>
<dbReference type="InterPro" id="IPR027417">
    <property type="entry name" value="P-loop_NTPase"/>
</dbReference>
<evidence type="ECO:0000256" key="5">
    <source>
        <dbReference type="ARBA" id="ARBA00022967"/>
    </source>
</evidence>
<reference evidence="9" key="1">
    <citation type="submission" date="2016-10" db="EMBL/GenBank/DDBJ databases">
        <authorList>
            <person name="Varghese N."/>
            <person name="Submissions S."/>
        </authorList>
    </citation>
    <scope>NUCLEOTIDE SEQUENCE [LARGE SCALE GENOMIC DNA]</scope>
    <source>
        <strain evidence="9">8N4</strain>
    </source>
</reference>
<keyword evidence="2" id="KW-0813">Transport</keyword>
<dbReference type="OrthoDB" id="5292475at2"/>
<comment type="similarity">
    <text evidence="1">Belongs to the ABC transporter superfamily. Drug exporter-2 (TC 3.A.1.117) family.</text>
</comment>
<evidence type="ECO:0000256" key="4">
    <source>
        <dbReference type="ARBA" id="ARBA00022840"/>
    </source>
</evidence>
<dbReference type="SUPFAM" id="SSF52540">
    <property type="entry name" value="P-loop containing nucleoside triphosphate hydrolases"/>
    <property type="match status" value="1"/>
</dbReference>
<feature type="domain" description="ABC transporter" evidence="7">
    <location>
        <begin position="5"/>
        <end position="241"/>
    </location>
</feature>
<dbReference type="PANTHER" id="PTHR42794:SF1">
    <property type="entry name" value="HEMIN IMPORT ATP-BINDING PROTEIN HMUV"/>
    <property type="match status" value="1"/>
</dbReference>
<dbReference type="CDD" id="cd03214">
    <property type="entry name" value="ABC_Iron-Siderophores_B12_Hemin"/>
    <property type="match status" value="1"/>
</dbReference>
<name>A0A1H9EWB7_9GAMM</name>
<dbReference type="STRING" id="988801.SAMN05216522_10282"/>
<evidence type="ECO:0000256" key="3">
    <source>
        <dbReference type="ARBA" id="ARBA00022741"/>
    </source>
</evidence>
<dbReference type="NCBIfam" id="NF010068">
    <property type="entry name" value="PRK13548.1"/>
    <property type="match status" value="1"/>
</dbReference>
<keyword evidence="5" id="KW-1278">Translocase</keyword>
<keyword evidence="4 8" id="KW-0067">ATP-binding</keyword>
<evidence type="ECO:0000256" key="1">
    <source>
        <dbReference type="ARBA" id="ARBA00006526"/>
    </source>
</evidence>
<evidence type="ECO:0000256" key="2">
    <source>
        <dbReference type="ARBA" id="ARBA00022448"/>
    </source>
</evidence>
<keyword evidence="3" id="KW-0547">Nucleotide-binding</keyword>
<evidence type="ECO:0000256" key="6">
    <source>
        <dbReference type="ARBA" id="ARBA00037066"/>
    </source>
</evidence>
<keyword evidence="9" id="KW-1185">Reference proteome</keyword>
<dbReference type="Gene3D" id="3.40.50.300">
    <property type="entry name" value="P-loop containing nucleotide triphosphate hydrolases"/>
    <property type="match status" value="1"/>
</dbReference>
<dbReference type="RefSeq" id="WP_092672702.1">
    <property type="nucleotide sequence ID" value="NZ_FOGC01000002.1"/>
</dbReference>
<dbReference type="SMART" id="SM00382">
    <property type="entry name" value="AAA"/>
    <property type="match status" value="1"/>
</dbReference>
<gene>
    <name evidence="8" type="ORF">SAMN05216522_10282</name>
</gene>
<sequence>MHKTLTARQLGLQIGSRTLITPLDLKLELGEFVTIMGPNGAGKSTLLRLLTGFLSATEGECLLAGKPYVQWDRSQLASQRAVMRQHNQLAFAMSAEEVILLGISQYATRRQRTILEQVVALIGCQALCDRNYATLSGGEQQQIQLARVLAQLWKDDEPEGWLFLDEPTSALDLFHQQHLLRLLHRLTRNGKLMVCAVLHDVNLAATWSDRIVVMRQGALVADGSVQQVLTESQLTAWYQAELSVIQPASSSHPIVLLNK</sequence>
<dbReference type="Pfam" id="PF00005">
    <property type="entry name" value="ABC_tran"/>
    <property type="match status" value="1"/>
</dbReference>
<organism evidence="8 9">
    <name type="scientific">Rosenbergiella nectarea</name>
    <dbReference type="NCBI Taxonomy" id="988801"/>
    <lineage>
        <taxon>Bacteria</taxon>
        <taxon>Pseudomonadati</taxon>
        <taxon>Pseudomonadota</taxon>
        <taxon>Gammaproteobacteria</taxon>
        <taxon>Enterobacterales</taxon>
        <taxon>Erwiniaceae</taxon>
        <taxon>Rosenbergiella</taxon>
    </lineage>
</organism>
<dbReference type="EMBL" id="FOGC01000002">
    <property type="protein sequence ID" value="SEQ29994.1"/>
    <property type="molecule type" value="Genomic_DNA"/>
</dbReference>
<evidence type="ECO:0000313" key="8">
    <source>
        <dbReference type="EMBL" id="SEQ29994.1"/>
    </source>
</evidence>
<dbReference type="GO" id="GO:0016887">
    <property type="term" value="F:ATP hydrolysis activity"/>
    <property type="evidence" value="ECO:0007669"/>
    <property type="project" value="InterPro"/>
</dbReference>
<dbReference type="InterPro" id="IPR003439">
    <property type="entry name" value="ABC_transporter-like_ATP-bd"/>
</dbReference>
<protein>
    <submittedName>
        <fullName evidence="8">Iron complex transport system ATP-binding protein</fullName>
    </submittedName>
</protein>
<accession>A0A1H9EWB7</accession>
<dbReference type="Proteomes" id="UP000242515">
    <property type="component" value="Unassembled WGS sequence"/>
</dbReference>
<comment type="function">
    <text evidence="6">Part of the ABC transporter complex HmuTUV involved in hemin import. Responsible for energy coupling to the transport system.</text>
</comment>
<dbReference type="AlphaFoldDB" id="A0A1H9EWB7"/>
<dbReference type="PANTHER" id="PTHR42794">
    <property type="entry name" value="HEMIN IMPORT ATP-BINDING PROTEIN HMUV"/>
    <property type="match status" value="1"/>
</dbReference>
<dbReference type="InterPro" id="IPR003593">
    <property type="entry name" value="AAA+_ATPase"/>
</dbReference>
<dbReference type="PROSITE" id="PS50893">
    <property type="entry name" value="ABC_TRANSPORTER_2"/>
    <property type="match status" value="1"/>
</dbReference>
<dbReference type="GO" id="GO:0005524">
    <property type="term" value="F:ATP binding"/>
    <property type="evidence" value="ECO:0007669"/>
    <property type="project" value="UniProtKB-KW"/>
</dbReference>
<evidence type="ECO:0000259" key="7">
    <source>
        <dbReference type="PROSITE" id="PS50893"/>
    </source>
</evidence>